<dbReference type="Proteomes" id="UP000664218">
    <property type="component" value="Unassembled WGS sequence"/>
</dbReference>
<organism evidence="1 2">
    <name type="scientific">Proteiniclasticum aestuarii</name>
    <dbReference type="NCBI Taxonomy" id="2817862"/>
    <lineage>
        <taxon>Bacteria</taxon>
        <taxon>Bacillati</taxon>
        <taxon>Bacillota</taxon>
        <taxon>Clostridia</taxon>
        <taxon>Eubacteriales</taxon>
        <taxon>Clostridiaceae</taxon>
        <taxon>Proteiniclasticum</taxon>
    </lineage>
</organism>
<dbReference type="Pfam" id="PF06953">
    <property type="entry name" value="ArsD"/>
    <property type="match status" value="1"/>
</dbReference>
<dbReference type="InterPro" id="IPR010712">
    <property type="entry name" value="Arsenical-R_ArsD"/>
</dbReference>
<dbReference type="GO" id="GO:0045892">
    <property type="term" value="P:negative regulation of DNA-templated transcription"/>
    <property type="evidence" value="ECO:0007669"/>
    <property type="project" value="InterPro"/>
</dbReference>
<evidence type="ECO:0000313" key="1">
    <source>
        <dbReference type="EMBL" id="MBO1264908.1"/>
    </source>
</evidence>
<protein>
    <submittedName>
        <fullName evidence="1">Arsenite efflux transporter metallochaperone ArsD</fullName>
    </submittedName>
</protein>
<accession>A0A939HCR5</accession>
<name>A0A939HCR5_9CLOT</name>
<keyword evidence="2" id="KW-1185">Reference proteome</keyword>
<sequence length="105" mass="11590">MKKMAIYEPAMCCSTGVCGVGVDEDLLRISTVLSTLKKNDVVVERYNLSSSPQAFITNPVVNGHIREKGLDVFPITLVDDEIVLSGRYPSNEEFITLLDLSENII</sequence>
<dbReference type="EMBL" id="JAFNJU010000005">
    <property type="protein sequence ID" value="MBO1264908.1"/>
    <property type="molecule type" value="Genomic_DNA"/>
</dbReference>
<dbReference type="NCBIfam" id="NF033727">
    <property type="entry name" value="chaperon_ArsD"/>
    <property type="match status" value="1"/>
</dbReference>
<gene>
    <name evidence="1" type="primary">arsD</name>
    <name evidence="1" type="ORF">J3A84_07695</name>
</gene>
<dbReference type="GO" id="GO:0046685">
    <property type="term" value="P:response to arsenic-containing substance"/>
    <property type="evidence" value="ECO:0007669"/>
    <property type="project" value="InterPro"/>
</dbReference>
<dbReference type="Gene3D" id="3.40.30.10">
    <property type="entry name" value="Glutaredoxin"/>
    <property type="match status" value="1"/>
</dbReference>
<dbReference type="AlphaFoldDB" id="A0A939HCR5"/>
<evidence type="ECO:0000313" key="2">
    <source>
        <dbReference type="Proteomes" id="UP000664218"/>
    </source>
</evidence>
<reference evidence="1" key="1">
    <citation type="submission" date="2021-03" db="EMBL/GenBank/DDBJ databases">
        <title>Proteiniclasticum marinus sp. nov., isolated from tidal flat sediment.</title>
        <authorList>
            <person name="Namirimu T."/>
            <person name="Yang J.-A."/>
            <person name="Yang S.-H."/>
            <person name="Kim Y.-J."/>
            <person name="Kwon K.K."/>
        </authorList>
    </citation>
    <scope>NUCLEOTIDE SEQUENCE</scope>
    <source>
        <strain evidence="1">SCR006</strain>
    </source>
</reference>
<dbReference type="GO" id="GO:0003677">
    <property type="term" value="F:DNA binding"/>
    <property type="evidence" value="ECO:0007669"/>
    <property type="project" value="InterPro"/>
</dbReference>
<proteinExistence type="predicted"/>
<dbReference type="RefSeq" id="WP_207599433.1">
    <property type="nucleotide sequence ID" value="NZ_JAFNJU010000005.1"/>
</dbReference>
<comment type="caution">
    <text evidence="1">The sequence shown here is derived from an EMBL/GenBank/DDBJ whole genome shotgun (WGS) entry which is preliminary data.</text>
</comment>